<feature type="region of interest" description="Disordered" evidence="1">
    <location>
        <begin position="1"/>
        <end position="28"/>
    </location>
</feature>
<reference evidence="2 3" key="1">
    <citation type="submission" date="2023-07" db="EMBL/GenBank/DDBJ databases">
        <title>Genomic Encyclopedia of Type Strains, Phase IV (KMG-IV): sequencing the most valuable type-strain genomes for metagenomic binning, comparative biology and taxonomic classification.</title>
        <authorList>
            <person name="Goeker M."/>
        </authorList>
    </citation>
    <scope>NUCLEOTIDE SEQUENCE [LARGE SCALE GENOMIC DNA]</scope>
    <source>
        <strain evidence="2 3">DSM 23494</strain>
    </source>
</reference>
<dbReference type="RefSeq" id="WP_307471766.1">
    <property type="nucleotide sequence ID" value="NZ_JAUSUB010000002.1"/>
</dbReference>
<gene>
    <name evidence="2" type="ORF">J2S17_000619</name>
</gene>
<name>A0ABU0ABW8_9BACI</name>
<evidence type="ECO:0000256" key="1">
    <source>
        <dbReference type="SAM" id="MobiDB-lite"/>
    </source>
</evidence>
<dbReference type="Proteomes" id="UP001238088">
    <property type="component" value="Unassembled WGS sequence"/>
</dbReference>
<protein>
    <recommendedName>
        <fullName evidence="4">Spore coat protein</fullName>
    </recommendedName>
</protein>
<sequence>MKEKNRSDSFSQFMFGQQEGTHKSEDWIVGGNAKKEEVKGNKIEQFVNNLDTLDMDELMDNVTNLMASAEQLKPLFKQAGPFIQSFFKK</sequence>
<proteinExistence type="predicted"/>
<evidence type="ECO:0000313" key="3">
    <source>
        <dbReference type="Proteomes" id="UP001238088"/>
    </source>
</evidence>
<organism evidence="2 3">
    <name type="scientific">Cytobacillus purgationiresistens</name>
    <dbReference type="NCBI Taxonomy" id="863449"/>
    <lineage>
        <taxon>Bacteria</taxon>
        <taxon>Bacillati</taxon>
        <taxon>Bacillota</taxon>
        <taxon>Bacilli</taxon>
        <taxon>Bacillales</taxon>
        <taxon>Bacillaceae</taxon>
        <taxon>Cytobacillus</taxon>
    </lineage>
</organism>
<feature type="compositionally biased region" description="Polar residues" evidence="1">
    <location>
        <begin position="8"/>
        <end position="19"/>
    </location>
</feature>
<evidence type="ECO:0008006" key="4">
    <source>
        <dbReference type="Google" id="ProtNLM"/>
    </source>
</evidence>
<keyword evidence="3" id="KW-1185">Reference proteome</keyword>
<comment type="caution">
    <text evidence="2">The sequence shown here is derived from an EMBL/GenBank/DDBJ whole genome shotgun (WGS) entry which is preliminary data.</text>
</comment>
<accession>A0ABU0ABW8</accession>
<evidence type="ECO:0000313" key="2">
    <source>
        <dbReference type="EMBL" id="MDQ0268750.1"/>
    </source>
</evidence>
<dbReference type="EMBL" id="JAUSUB010000002">
    <property type="protein sequence ID" value="MDQ0268750.1"/>
    <property type="molecule type" value="Genomic_DNA"/>
</dbReference>